<evidence type="ECO:0000256" key="7">
    <source>
        <dbReference type="PROSITE-ProRule" id="PRU00042"/>
    </source>
</evidence>
<keyword evidence="12" id="KW-1185">Reference proteome</keyword>
<gene>
    <name evidence="11" type="ORF">PV06_05615</name>
</gene>
<dbReference type="Gene3D" id="4.10.240.10">
    <property type="entry name" value="Zn(2)-C6 fungal-type DNA-binding domain"/>
    <property type="match status" value="1"/>
</dbReference>
<dbReference type="GO" id="GO:0003677">
    <property type="term" value="F:DNA binding"/>
    <property type="evidence" value="ECO:0007669"/>
    <property type="project" value="UniProtKB-KW"/>
</dbReference>
<proteinExistence type="predicted"/>
<protein>
    <recommendedName>
        <fullName evidence="13">Zn(2)-C6 fungal-type domain-containing protein</fullName>
    </recommendedName>
</protein>
<dbReference type="Proteomes" id="UP000053342">
    <property type="component" value="Unassembled WGS sequence"/>
</dbReference>
<evidence type="ECO:0000256" key="6">
    <source>
        <dbReference type="ARBA" id="ARBA00023242"/>
    </source>
</evidence>
<dbReference type="PANTHER" id="PTHR47660:SF3">
    <property type="entry name" value="FINGER DOMAIN PROTEIN, PUTATIVE (AFU_ORTHOLOGUE AFUA_4G03310)-RELATED"/>
    <property type="match status" value="1"/>
</dbReference>
<dbReference type="Pfam" id="PF00172">
    <property type="entry name" value="Zn_clus"/>
    <property type="match status" value="1"/>
</dbReference>
<feature type="compositionally biased region" description="Polar residues" evidence="8">
    <location>
        <begin position="115"/>
        <end position="126"/>
    </location>
</feature>
<feature type="domain" description="Zn(2)-C6 fungal-type" evidence="9">
    <location>
        <begin position="83"/>
        <end position="112"/>
    </location>
</feature>
<evidence type="ECO:0000259" key="9">
    <source>
        <dbReference type="PROSITE" id="PS50048"/>
    </source>
</evidence>
<feature type="region of interest" description="Disordered" evidence="8">
    <location>
        <begin position="113"/>
        <end position="169"/>
    </location>
</feature>
<keyword evidence="2" id="KW-0862">Zinc</keyword>
<dbReference type="AlphaFoldDB" id="A0A0D2AQ45"/>
<dbReference type="VEuPathDB" id="FungiDB:PV06_05615"/>
<dbReference type="STRING" id="215243.A0A0D2AQ45"/>
<evidence type="ECO:0000256" key="2">
    <source>
        <dbReference type="ARBA" id="ARBA00022833"/>
    </source>
</evidence>
<dbReference type="GeneID" id="27357689"/>
<dbReference type="SUPFAM" id="SSF57701">
    <property type="entry name" value="Zn2/Cys6 DNA-binding domain"/>
    <property type="match status" value="1"/>
</dbReference>
<evidence type="ECO:0000313" key="12">
    <source>
        <dbReference type="Proteomes" id="UP000053342"/>
    </source>
</evidence>
<dbReference type="InterPro" id="IPR001138">
    <property type="entry name" value="Zn2Cys6_DnaBD"/>
</dbReference>
<keyword evidence="5" id="KW-0804">Transcription</keyword>
<evidence type="ECO:0008006" key="13">
    <source>
        <dbReference type="Google" id="ProtNLM"/>
    </source>
</evidence>
<feature type="domain" description="C2H2-type" evidence="10">
    <location>
        <begin position="51"/>
        <end position="81"/>
    </location>
</feature>
<accession>A0A0D2AQ45</accession>
<evidence type="ECO:0000313" key="11">
    <source>
        <dbReference type="EMBL" id="KIW42026.1"/>
    </source>
</evidence>
<dbReference type="PROSITE" id="PS50157">
    <property type="entry name" value="ZINC_FINGER_C2H2_2"/>
    <property type="match status" value="1"/>
</dbReference>
<evidence type="ECO:0000256" key="8">
    <source>
        <dbReference type="SAM" id="MobiDB-lite"/>
    </source>
</evidence>
<name>A0A0D2AQ45_9EURO</name>
<organism evidence="11 12">
    <name type="scientific">Exophiala oligosperma</name>
    <dbReference type="NCBI Taxonomy" id="215243"/>
    <lineage>
        <taxon>Eukaryota</taxon>
        <taxon>Fungi</taxon>
        <taxon>Dikarya</taxon>
        <taxon>Ascomycota</taxon>
        <taxon>Pezizomycotina</taxon>
        <taxon>Eurotiomycetes</taxon>
        <taxon>Chaetothyriomycetidae</taxon>
        <taxon>Chaetothyriales</taxon>
        <taxon>Herpotrichiellaceae</taxon>
        <taxon>Exophiala</taxon>
    </lineage>
</organism>
<dbReference type="OrthoDB" id="5423818at2759"/>
<dbReference type="PANTHER" id="PTHR47660">
    <property type="entry name" value="TRANSCRIPTION FACTOR WITH C2H2 AND ZN(2)-CYS(6) DNA BINDING DOMAIN (EUROFUNG)-RELATED-RELATED"/>
    <property type="match status" value="1"/>
</dbReference>
<dbReference type="SMART" id="SM00066">
    <property type="entry name" value="GAL4"/>
    <property type="match status" value="1"/>
</dbReference>
<keyword evidence="3" id="KW-0805">Transcription regulation</keyword>
<evidence type="ECO:0000259" key="10">
    <source>
        <dbReference type="PROSITE" id="PS50157"/>
    </source>
</evidence>
<dbReference type="PROSITE" id="PS50048">
    <property type="entry name" value="ZN2_CY6_FUNGAL_2"/>
    <property type="match status" value="1"/>
</dbReference>
<dbReference type="EMBL" id="KN847336">
    <property type="protein sequence ID" value="KIW42026.1"/>
    <property type="molecule type" value="Genomic_DNA"/>
</dbReference>
<dbReference type="HOGENOM" id="CLU_044368_2_0_1"/>
<evidence type="ECO:0000256" key="4">
    <source>
        <dbReference type="ARBA" id="ARBA00023125"/>
    </source>
</evidence>
<keyword evidence="4" id="KW-0238">DNA-binding</keyword>
<dbReference type="GO" id="GO:0008270">
    <property type="term" value="F:zinc ion binding"/>
    <property type="evidence" value="ECO:0007669"/>
    <property type="project" value="UniProtKB-KW"/>
</dbReference>
<dbReference type="GO" id="GO:0000981">
    <property type="term" value="F:DNA-binding transcription factor activity, RNA polymerase II-specific"/>
    <property type="evidence" value="ECO:0007669"/>
    <property type="project" value="InterPro"/>
</dbReference>
<keyword evidence="1" id="KW-0479">Metal-binding</keyword>
<evidence type="ECO:0000256" key="1">
    <source>
        <dbReference type="ARBA" id="ARBA00022723"/>
    </source>
</evidence>
<evidence type="ECO:0000256" key="3">
    <source>
        <dbReference type="ARBA" id="ARBA00023015"/>
    </source>
</evidence>
<keyword evidence="6" id="KW-0539">Nucleus</keyword>
<dbReference type="RefSeq" id="XP_016262242.1">
    <property type="nucleotide sequence ID" value="XM_016406638.1"/>
</dbReference>
<reference evidence="11 12" key="1">
    <citation type="submission" date="2015-01" db="EMBL/GenBank/DDBJ databases">
        <title>The Genome Sequence of Exophiala oligosperma CBS72588.</title>
        <authorList>
            <consortium name="The Broad Institute Genomics Platform"/>
            <person name="Cuomo C."/>
            <person name="de Hoog S."/>
            <person name="Gorbushina A."/>
            <person name="Stielow B."/>
            <person name="Teixiera M."/>
            <person name="Abouelleil A."/>
            <person name="Chapman S.B."/>
            <person name="Priest M."/>
            <person name="Young S.K."/>
            <person name="Wortman J."/>
            <person name="Nusbaum C."/>
            <person name="Birren B."/>
        </authorList>
    </citation>
    <scope>NUCLEOTIDE SEQUENCE [LARGE SCALE GENOMIC DNA]</scope>
    <source>
        <strain evidence="11 12">CBS 72588</strain>
    </source>
</reference>
<feature type="compositionally biased region" description="Polar residues" evidence="8">
    <location>
        <begin position="138"/>
        <end position="169"/>
    </location>
</feature>
<sequence length="539" mass="58953">MSSSYSINSQSSSGIGRVFCHLTEVWGMNLGTRSCEPGKSPTLSSRPSTLHFCPLCDKPFIKESSRNRHRRYCGSRTSSRPRSCRACNTSKVKCSFEKPCLRCTKRGVPCVYDESASTRNPRSSSPVDERIDQPKVYSPTTSPSVGGTFSGSDPTMYTEPTDSEHSTTGLEPWTTTANVDNSDGFVQLVNSEPYLFQDAFSTFDGSSLFDDLIWDHPGCSKTAPTAAKGGIVPVEQASGWCTWTQRGLSFAVDTDTPLARTVSGHARPEAHRSADLVIQALRAFPVMMRRRETLPWFIHPHSNVLATKSTPPSDLPDALSTCMGIAQMLASSTPDTKPFLWRTIGAECNRLANEMPRMSPFDNLAAQQACMVYLIMCIVDHSPINAGYGQEITHILFNFCVTFKGMFGGHGSESELTNPSLCWEDWIFAESRRRMTILWLLIGCAACVKTGGVCDSSGSTRSMALPGPKPVWEATSQTTWETEYAASRMLQMDGLVTVGDLVDTQHSARDDSVSARKLDCWNAGIDNAGSLVNLIGSMV</sequence>
<dbReference type="InterPro" id="IPR036864">
    <property type="entry name" value="Zn2-C6_fun-type_DNA-bd_sf"/>
</dbReference>
<dbReference type="CDD" id="cd00067">
    <property type="entry name" value="GAL4"/>
    <property type="match status" value="1"/>
</dbReference>
<dbReference type="InterPro" id="IPR013087">
    <property type="entry name" value="Znf_C2H2_type"/>
</dbReference>
<keyword evidence="7" id="KW-0863">Zinc-finger</keyword>
<evidence type="ECO:0000256" key="5">
    <source>
        <dbReference type="ARBA" id="ARBA00023163"/>
    </source>
</evidence>